<proteinExistence type="predicted"/>
<evidence type="ECO:0000259" key="1">
    <source>
        <dbReference type="PROSITE" id="PS51832"/>
    </source>
</evidence>
<accession>A0A932FVL0</accession>
<dbReference type="PROSITE" id="PS51832">
    <property type="entry name" value="HD_GYP"/>
    <property type="match status" value="1"/>
</dbReference>
<dbReference type="PANTHER" id="PTHR43155:SF2">
    <property type="entry name" value="CYCLIC DI-GMP PHOSPHODIESTERASE PA4108"/>
    <property type="match status" value="1"/>
</dbReference>
<dbReference type="EMBL" id="JACPRF010000020">
    <property type="protein sequence ID" value="MBI2875382.1"/>
    <property type="molecule type" value="Genomic_DNA"/>
</dbReference>
<evidence type="ECO:0000313" key="3">
    <source>
        <dbReference type="Proteomes" id="UP000769766"/>
    </source>
</evidence>
<gene>
    <name evidence="2" type="ORF">HYY20_00705</name>
</gene>
<reference evidence="2" key="1">
    <citation type="submission" date="2020-07" db="EMBL/GenBank/DDBJ databases">
        <title>Huge and variable diversity of episymbiotic CPR bacteria and DPANN archaea in groundwater ecosystems.</title>
        <authorList>
            <person name="He C.Y."/>
            <person name="Keren R."/>
            <person name="Whittaker M."/>
            <person name="Farag I.F."/>
            <person name="Doudna J."/>
            <person name="Cate J.H.D."/>
            <person name="Banfield J.F."/>
        </authorList>
    </citation>
    <scope>NUCLEOTIDE SEQUENCE</scope>
    <source>
        <strain evidence="2">NC_groundwater_672_Ag_B-0.1um_62_36</strain>
    </source>
</reference>
<dbReference type="InterPro" id="IPR037522">
    <property type="entry name" value="HD_GYP_dom"/>
</dbReference>
<evidence type="ECO:0000313" key="2">
    <source>
        <dbReference type="EMBL" id="MBI2875382.1"/>
    </source>
</evidence>
<dbReference type="CDD" id="cd00077">
    <property type="entry name" value="HDc"/>
    <property type="match status" value="1"/>
</dbReference>
<sequence length="227" mass="25584">ASLIEEIFEDPSKGGSIQQAAGAVRQVLDFVFSLSSGKRPFYERLATFLSHQYQVYTHSVNLCIYGVGLLHYMGWEDLEELYEIGLGFLLHDIGKSKAEDLSSSAEKWKVSRLHPAWGIEVLKENPDPVPQSVYQIIEEHHERMDGSGYPRKLRGEAIHPFARIAAVLDVYDNLTTNPERGRPLSPFEALRSMGETMIKQLDEEVLRSLILFLGSPKGVSPVELRTE</sequence>
<dbReference type="Proteomes" id="UP000769766">
    <property type="component" value="Unassembled WGS sequence"/>
</dbReference>
<organism evidence="2 3">
    <name type="scientific">Tectimicrobiota bacterium</name>
    <dbReference type="NCBI Taxonomy" id="2528274"/>
    <lineage>
        <taxon>Bacteria</taxon>
        <taxon>Pseudomonadati</taxon>
        <taxon>Nitrospinota/Tectimicrobiota group</taxon>
        <taxon>Candidatus Tectimicrobiota</taxon>
    </lineage>
</organism>
<dbReference type="Pfam" id="PF13487">
    <property type="entry name" value="HD_5"/>
    <property type="match status" value="1"/>
</dbReference>
<dbReference type="SUPFAM" id="SSF109604">
    <property type="entry name" value="HD-domain/PDEase-like"/>
    <property type="match status" value="1"/>
</dbReference>
<feature type="non-terminal residue" evidence="2">
    <location>
        <position position="1"/>
    </location>
</feature>
<dbReference type="AlphaFoldDB" id="A0A932FVL0"/>
<protein>
    <submittedName>
        <fullName evidence="2">HD domain-containing protein</fullName>
    </submittedName>
</protein>
<name>A0A932FVL0_UNCTE</name>
<dbReference type="InterPro" id="IPR003607">
    <property type="entry name" value="HD/PDEase_dom"/>
</dbReference>
<dbReference type="Gene3D" id="1.10.3210.10">
    <property type="entry name" value="Hypothetical protein af1432"/>
    <property type="match status" value="1"/>
</dbReference>
<dbReference type="PANTHER" id="PTHR43155">
    <property type="entry name" value="CYCLIC DI-GMP PHOSPHODIESTERASE PA4108-RELATED"/>
    <property type="match status" value="1"/>
</dbReference>
<feature type="domain" description="HD-GYP" evidence="1">
    <location>
        <begin position="34"/>
        <end position="225"/>
    </location>
</feature>
<comment type="caution">
    <text evidence="2">The sequence shown here is derived from an EMBL/GenBank/DDBJ whole genome shotgun (WGS) entry which is preliminary data.</text>
</comment>